<feature type="binding site" evidence="16">
    <location>
        <position position="67"/>
    </location>
    <ligand>
        <name>substrate</name>
    </ligand>
</feature>
<dbReference type="GO" id="GO:0005524">
    <property type="term" value="F:ATP binding"/>
    <property type="evidence" value="ECO:0007669"/>
    <property type="project" value="UniProtKB-KW"/>
</dbReference>
<evidence type="ECO:0000256" key="15">
    <source>
        <dbReference type="PIRSR" id="PIRSR600829-1"/>
    </source>
</evidence>
<feature type="binding site" evidence="17">
    <location>
        <begin position="92"/>
        <end position="93"/>
    </location>
    <ligand>
        <name>ATP</name>
        <dbReference type="ChEBI" id="CHEBI:30616"/>
    </ligand>
</feature>
<evidence type="ECO:0000256" key="14">
    <source>
        <dbReference type="ARBA" id="ARBA00023264"/>
    </source>
</evidence>
<feature type="binding site" evidence="17">
    <location>
        <position position="74"/>
    </location>
    <ligand>
        <name>ATP</name>
        <dbReference type="ChEBI" id="CHEBI:30616"/>
    </ligand>
</feature>
<evidence type="ECO:0000256" key="17">
    <source>
        <dbReference type="PIRSR" id="PIRSR600829-3"/>
    </source>
</evidence>
<dbReference type="EMBL" id="CACVAQ010000531">
    <property type="protein sequence ID" value="CAA6830048.1"/>
    <property type="molecule type" value="Genomic_DNA"/>
</dbReference>
<comment type="cofactor">
    <cofactor evidence="18">
        <name>Mg(2+)</name>
        <dbReference type="ChEBI" id="CHEBI:18420"/>
    </cofactor>
    <text evidence="18">Mn(2+), Zn(2+), Cd(2+) and Co(2+) support activity to lesser extents.</text>
</comment>
<keyword evidence="18" id="KW-0479">Metal-binding</keyword>
<keyword evidence="18" id="KW-0460">Magnesium</keyword>
<evidence type="ECO:0000256" key="16">
    <source>
        <dbReference type="PIRSR" id="PIRSR600829-2"/>
    </source>
</evidence>
<keyword evidence="6 19" id="KW-0812">Transmembrane</keyword>
<accession>A0A6S6UDV2</accession>
<keyword evidence="9 17" id="KW-0067">ATP-binding</keyword>
<dbReference type="InterPro" id="IPR033717">
    <property type="entry name" value="UDPK"/>
</dbReference>
<keyword evidence="11" id="KW-0443">Lipid metabolism</keyword>
<evidence type="ECO:0000256" key="8">
    <source>
        <dbReference type="ARBA" id="ARBA00022777"/>
    </source>
</evidence>
<dbReference type="GO" id="GO:0005886">
    <property type="term" value="C:plasma membrane"/>
    <property type="evidence" value="ECO:0007669"/>
    <property type="project" value="UniProtKB-SubCell"/>
</dbReference>
<dbReference type="PANTHER" id="PTHR34299:SF1">
    <property type="entry name" value="DIACYLGLYCEROL KINASE"/>
    <property type="match status" value="1"/>
</dbReference>
<evidence type="ECO:0000256" key="3">
    <source>
        <dbReference type="ARBA" id="ARBA00022475"/>
    </source>
</evidence>
<evidence type="ECO:0000256" key="18">
    <source>
        <dbReference type="PIRSR" id="PIRSR600829-4"/>
    </source>
</evidence>
<evidence type="ECO:0000256" key="2">
    <source>
        <dbReference type="ARBA" id="ARBA00005967"/>
    </source>
</evidence>
<evidence type="ECO:0000256" key="5">
    <source>
        <dbReference type="ARBA" id="ARBA00022679"/>
    </source>
</evidence>
<sequence length="122" mass="13262">MIKFILQRIASFKWAFKGLGDLFSHHPNAKMHLLASIIVVPLAFLLDVSLVEWCLLILCIVLVMAMEAMNSALEYLADKVSLEHDPLIGKSKDIAAGAVLLCAMGAALVGALIFVPKLYALL</sequence>
<evidence type="ECO:0000256" key="13">
    <source>
        <dbReference type="ARBA" id="ARBA00023209"/>
    </source>
</evidence>
<keyword evidence="13" id="KW-0594">Phospholipid biosynthesis</keyword>
<dbReference type="InterPro" id="IPR036945">
    <property type="entry name" value="DAGK_sf"/>
</dbReference>
<evidence type="ECO:0000256" key="4">
    <source>
        <dbReference type="ARBA" id="ARBA00022516"/>
    </source>
</evidence>
<evidence type="ECO:0000256" key="12">
    <source>
        <dbReference type="ARBA" id="ARBA00023136"/>
    </source>
</evidence>
<evidence type="ECO:0000256" key="10">
    <source>
        <dbReference type="ARBA" id="ARBA00022989"/>
    </source>
</evidence>
<name>A0A6S6UDV2_9BACT</name>
<keyword evidence="4" id="KW-0444">Lipid biosynthesis</keyword>
<feature type="active site" description="Proton acceptor" evidence="15">
    <location>
        <position position="67"/>
    </location>
</feature>
<evidence type="ECO:0000256" key="6">
    <source>
        <dbReference type="ARBA" id="ARBA00022692"/>
    </source>
</evidence>
<comment type="similarity">
    <text evidence="2">Belongs to the bacterial diacylglycerol kinase family.</text>
</comment>
<proteinExistence type="inferred from homology"/>
<keyword evidence="12 19" id="KW-0472">Membrane</keyword>
<keyword evidence="5 20" id="KW-0808">Transferase</keyword>
<dbReference type="AlphaFoldDB" id="A0A6S6UDV2"/>
<comment type="subcellular location">
    <subcellularLocation>
        <location evidence="1">Cell membrane</location>
        <topology evidence="1">Multi-pass membrane protein</topology>
    </subcellularLocation>
</comment>
<keyword evidence="8 20" id="KW-0418">Kinase</keyword>
<dbReference type="GO" id="GO:0004143">
    <property type="term" value="F:ATP-dependent diacylglycerol kinase activity"/>
    <property type="evidence" value="ECO:0007669"/>
    <property type="project" value="UniProtKB-EC"/>
</dbReference>
<dbReference type="EC" id="2.7.1.107" evidence="20"/>
<organism evidence="20">
    <name type="scientific">uncultured Aureispira sp</name>
    <dbReference type="NCBI Taxonomy" id="1331704"/>
    <lineage>
        <taxon>Bacteria</taxon>
        <taxon>Pseudomonadati</taxon>
        <taxon>Bacteroidota</taxon>
        <taxon>Saprospiria</taxon>
        <taxon>Saprospirales</taxon>
        <taxon>Saprospiraceae</taxon>
        <taxon>Aureispira</taxon>
        <taxon>environmental samples</taxon>
    </lineage>
</organism>
<dbReference type="GO" id="GO:0046872">
    <property type="term" value="F:metal ion binding"/>
    <property type="evidence" value="ECO:0007669"/>
    <property type="project" value="UniProtKB-KW"/>
</dbReference>
<dbReference type="Pfam" id="PF01219">
    <property type="entry name" value="DAGK_prokar"/>
    <property type="match status" value="1"/>
</dbReference>
<gene>
    <name evidence="20" type="ORF">HELGO_WM26404</name>
</gene>
<dbReference type="GO" id="GO:0008654">
    <property type="term" value="P:phospholipid biosynthetic process"/>
    <property type="evidence" value="ECO:0007669"/>
    <property type="project" value="UniProtKB-KW"/>
</dbReference>
<keyword evidence="7 17" id="KW-0547">Nucleotide-binding</keyword>
<evidence type="ECO:0000256" key="1">
    <source>
        <dbReference type="ARBA" id="ARBA00004651"/>
    </source>
</evidence>
<dbReference type="Gene3D" id="1.10.287.3610">
    <property type="match status" value="1"/>
</dbReference>
<keyword evidence="14" id="KW-1208">Phospholipid metabolism</keyword>
<protein>
    <submittedName>
        <fullName evidence="20">Diacylglycerol kinase (EC)</fullName>
        <ecNumber evidence="20">2.7.1.107</ecNumber>
    </submittedName>
</protein>
<dbReference type="PANTHER" id="PTHR34299">
    <property type="entry name" value="DIACYLGLYCEROL KINASE"/>
    <property type="match status" value="1"/>
</dbReference>
<evidence type="ECO:0000256" key="7">
    <source>
        <dbReference type="ARBA" id="ARBA00022741"/>
    </source>
</evidence>
<evidence type="ECO:0000256" key="19">
    <source>
        <dbReference type="SAM" id="Phobius"/>
    </source>
</evidence>
<keyword evidence="10 19" id="KW-1133">Transmembrane helix</keyword>
<evidence type="ECO:0000256" key="11">
    <source>
        <dbReference type="ARBA" id="ARBA00023098"/>
    </source>
</evidence>
<evidence type="ECO:0000256" key="9">
    <source>
        <dbReference type="ARBA" id="ARBA00022840"/>
    </source>
</evidence>
<reference evidence="20" key="1">
    <citation type="submission" date="2020-01" db="EMBL/GenBank/DDBJ databases">
        <authorList>
            <person name="Meier V. D."/>
            <person name="Meier V D."/>
        </authorList>
    </citation>
    <scope>NUCLEOTIDE SEQUENCE</scope>
    <source>
        <strain evidence="20">HLG_WM_MAG_10</strain>
    </source>
</reference>
<dbReference type="InterPro" id="IPR000829">
    <property type="entry name" value="DAGK"/>
</dbReference>
<feature type="transmembrane region" description="Helical" evidence="19">
    <location>
        <begin position="33"/>
        <end position="66"/>
    </location>
</feature>
<evidence type="ECO:0000313" key="20">
    <source>
        <dbReference type="EMBL" id="CAA6830048.1"/>
    </source>
</evidence>
<keyword evidence="3" id="KW-1003">Cell membrane</keyword>
<dbReference type="CDD" id="cd14265">
    <property type="entry name" value="UDPK_IM_like"/>
    <property type="match status" value="1"/>
</dbReference>
<feature type="transmembrane region" description="Helical" evidence="19">
    <location>
        <begin position="94"/>
        <end position="115"/>
    </location>
</feature>
<feature type="binding site" evidence="18">
    <location>
        <position position="74"/>
    </location>
    <ligand>
        <name>a divalent metal cation</name>
        <dbReference type="ChEBI" id="CHEBI:60240"/>
    </ligand>
</feature>